<keyword evidence="1 6" id="KW-0645">Protease</keyword>
<evidence type="ECO:0000256" key="6">
    <source>
        <dbReference type="RuleBase" id="RU368091"/>
    </source>
</evidence>
<evidence type="ECO:0000256" key="2">
    <source>
        <dbReference type="ARBA" id="ARBA00022723"/>
    </source>
</evidence>
<dbReference type="InterPro" id="IPR045090">
    <property type="entry name" value="Pept_M3A_M3B"/>
</dbReference>
<sequence length="598" mass="69815">MKKQLLNRDEIEEKYKWKLEDIYESDVLWEEELSKANEIVEQISKFQGTLASSAQNLLDFFKESDNLDYYVDRVYVYANQRYHQDTTVSKYQGYAANAELLLVNASGATSFANPELLEISDEKFESFYQEKPELLKYKRLIDEIKRTKDHVLDKKSEEILAKAGEIAMGPDNIFHMFNDADIKFPKIKDENGNEVELSHGNFIHYMQSYDRRVREDAFKCLYSSYKAYGNTVSAIFTSNLKQENFYSQLRNYSSSRAMELDKSEIPESVYDNLIETVHKHLPALHKYLKDRKNTLNVDKLHMYDIYVPLVQGVEKEYSFEEAKEIVADALQPMGDEYVSILKEGMNSRWIDVYENRNKRSGAYSWGAYGTHPYVLLNYHGKLNDVFTLAHEMGHSMHTYFSNKNQPITYAGYKIFVAEVASTCNEALLMHYMLEKTDDVKIRKYLLNHQLEEFRTTLFRQTMFAEFEHIVHSKIQAGEALTMEKLNKIYHDLNVLYYGEDMVVDEEIDYEWMRIPHFYTPFYVYQYATGYSAATAFAKIILEGKEEAANRYIKEFLCGGSSKSPIELLKAAGVDMSSSEPVDKALESFEEYLKEYLDL</sequence>
<dbReference type="NCBIfam" id="TIGR00181">
    <property type="entry name" value="pepF"/>
    <property type="match status" value="1"/>
</dbReference>
<dbReference type="GO" id="GO:0006508">
    <property type="term" value="P:proteolysis"/>
    <property type="evidence" value="ECO:0007669"/>
    <property type="project" value="UniProtKB-KW"/>
</dbReference>
<evidence type="ECO:0000256" key="5">
    <source>
        <dbReference type="ARBA" id="ARBA00023049"/>
    </source>
</evidence>
<comment type="function">
    <text evidence="6">Has oligopeptidase activity and degrades a variety of small bioactive peptides.</text>
</comment>
<dbReference type="Gene3D" id="1.10.287.830">
    <property type="entry name" value="putative peptidase helix hairpin domain like"/>
    <property type="match status" value="1"/>
</dbReference>
<evidence type="ECO:0000259" key="7">
    <source>
        <dbReference type="Pfam" id="PF01432"/>
    </source>
</evidence>
<evidence type="ECO:0000256" key="1">
    <source>
        <dbReference type="ARBA" id="ARBA00022670"/>
    </source>
</evidence>
<dbReference type="PANTHER" id="PTHR11804">
    <property type="entry name" value="PROTEASE M3 THIMET OLIGOPEPTIDASE-RELATED"/>
    <property type="match status" value="1"/>
</dbReference>
<dbReference type="Pfam" id="PF01432">
    <property type="entry name" value="Peptidase_M3"/>
    <property type="match status" value="1"/>
</dbReference>
<evidence type="ECO:0000313" key="10">
    <source>
        <dbReference type="Proteomes" id="UP000183918"/>
    </source>
</evidence>
<dbReference type="RefSeq" id="WP_074718749.1">
    <property type="nucleotide sequence ID" value="NZ_FNPG01000028.1"/>
</dbReference>
<keyword evidence="3 6" id="KW-0378">Hydrolase</keyword>
<dbReference type="GO" id="GO:0046872">
    <property type="term" value="F:metal ion binding"/>
    <property type="evidence" value="ECO:0007669"/>
    <property type="project" value="UniProtKB-UniRule"/>
</dbReference>
<feature type="domain" description="Oligopeptidase F N-terminal" evidence="8">
    <location>
        <begin position="115"/>
        <end position="184"/>
    </location>
</feature>
<accession>A0A1H3LTQ3</accession>
<dbReference type="EMBL" id="FNPG01000028">
    <property type="protein sequence ID" value="SDY67781.1"/>
    <property type="molecule type" value="Genomic_DNA"/>
</dbReference>
<name>A0A1H3LTQ3_9FIRM</name>
<keyword evidence="5 6" id="KW-0482">Metalloprotease</keyword>
<dbReference type="STRING" id="1122142.SAMN02910414_02111"/>
<keyword evidence="2 6" id="KW-0479">Metal-binding</keyword>
<evidence type="ECO:0000256" key="4">
    <source>
        <dbReference type="ARBA" id="ARBA00022833"/>
    </source>
</evidence>
<dbReference type="AlphaFoldDB" id="A0A1H3LTQ3"/>
<dbReference type="InterPro" id="IPR001567">
    <property type="entry name" value="Pept_M3A_M3B_dom"/>
</dbReference>
<evidence type="ECO:0000256" key="3">
    <source>
        <dbReference type="ARBA" id="ARBA00022801"/>
    </source>
</evidence>
<dbReference type="CDD" id="cd09608">
    <property type="entry name" value="M3B_PepF"/>
    <property type="match status" value="1"/>
</dbReference>
<dbReference type="InterPro" id="IPR042088">
    <property type="entry name" value="OligoPept_F_C"/>
</dbReference>
<dbReference type="Proteomes" id="UP000183918">
    <property type="component" value="Unassembled WGS sequence"/>
</dbReference>
<dbReference type="Gene3D" id="1.20.140.70">
    <property type="entry name" value="Oligopeptidase f, N-terminal domain"/>
    <property type="match status" value="1"/>
</dbReference>
<dbReference type="EC" id="3.4.24.-" evidence="6"/>
<evidence type="ECO:0000259" key="8">
    <source>
        <dbReference type="Pfam" id="PF08439"/>
    </source>
</evidence>
<dbReference type="InterPro" id="IPR004438">
    <property type="entry name" value="Peptidase_M3B"/>
</dbReference>
<reference evidence="9 10" key="1">
    <citation type="submission" date="2016-10" db="EMBL/GenBank/DDBJ databases">
        <authorList>
            <person name="de Groot N.N."/>
        </authorList>
    </citation>
    <scope>NUCLEOTIDE SEQUENCE [LARGE SCALE GENOMIC DNA]</scope>
    <source>
        <strain evidence="9 10">DSM 14045</strain>
    </source>
</reference>
<dbReference type="PANTHER" id="PTHR11804:SF84">
    <property type="entry name" value="SACCHAROLYSIN"/>
    <property type="match status" value="1"/>
</dbReference>
<dbReference type="InterPro" id="IPR013647">
    <property type="entry name" value="OligopepF_N_dom"/>
</dbReference>
<proteinExistence type="inferred from homology"/>
<evidence type="ECO:0000313" key="9">
    <source>
        <dbReference type="EMBL" id="SDY67781.1"/>
    </source>
</evidence>
<dbReference type="SUPFAM" id="SSF55486">
    <property type="entry name" value="Metalloproteases ('zincins'), catalytic domain"/>
    <property type="match status" value="1"/>
</dbReference>
<gene>
    <name evidence="9" type="ORF">SAMN02910414_02111</name>
</gene>
<feature type="domain" description="Peptidase M3A/M3B catalytic" evidence="7">
    <location>
        <begin position="205"/>
        <end position="586"/>
    </location>
</feature>
<protein>
    <recommendedName>
        <fullName evidence="6">Oligopeptidase F</fullName>
        <ecNumber evidence="6">3.4.24.-</ecNumber>
    </recommendedName>
</protein>
<keyword evidence="10" id="KW-1185">Reference proteome</keyword>
<dbReference type="Gene3D" id="1.10.1370.20">
    <property type="entry name" value="Oligoendopeptidase f, C-terminal domain"/>
    <property type="match status" value="1"/>
</dbReference>
<dbReference type="GO" id="GO:0004222">
    <property type="term" value="F:metalloendopeptidase activity"/>
    <property type="evidence" value="ECO:0007669"/>
    <property type="project" value="UniProtKB-UniRule"/>
</dbReference>
<keyword evidence="4 6" id="KW-0862">Zinc</keyword>
<comment type="cofactor">
    <cofactor evidence="6">
        <name>Zn(2+)</name>
        <dbReference type="ChEBI" id="CHEBI:29105"/>
    </cofactor>
    <text evidence="6">Binds 1 zinc ion.</text>
</comment>
<dbReference type="Pfam" id="PF08439">
    <property type="entry name" value="Peptidase_M3_N"/>
    <property type="match status" value="1"/>
</dbReference>
<dbReference type="GO" id="GO:0006518">
    <property type="term" value="P:peptide metabolic process"/>
    <property type="evidence" value="ECO:0007669"/>
    <property type="project" value="TreeGrafter"/>
</dbReference>
<comment type="similarity">
    <text evidence="6">Belongs to the peptidase M3B family.</text>
</comment>
<organism evidence="9 10">
    <name type="scientific">Lachnobacterium bovis DSM 14045</name>
    <dbReference type="NCBI Taxonomy" id="1122142"/>
    <lineage>
        <taxon>Bacteria</taxon>
        <taxon>Bacillati</taxon>
        <taxon>Bacillota</taxon>
        <taxon>Clostridia</taxon>
        <taxon>Lachnospirales</taxon>
        <taxon>Lachnospiraceae</taxon>
        <taxon>Lachnobacterium</taxon>
    </lineage>
</organism>